<dbReference type="Pfam" id="PF00271">
    <property type="entry name" value="Helicase_C"/>
    <property type="match status" value="1"/>
</dbReference>
<dbReference type="CDD" id="cd18032">
    <property type="entry name" value="DEXHc_RE_I_III_res"/>
    <property type="match status" value="1"/>
</dbReference>
<comment type="caution">
    <text evidence="4">The sequence shown here is derived from an EMBL/GenBank/DDBJ whole genome shotgun (WGS) entry which is preliminary data.</text>
</comment>
<dbReference type="Pfam" id="PF04851">
    <property type="entry name" value="ResIII"/>
    <property type="match status" value="1"/>
</dbReference>
<dbReference type="SMART" id="SM00487">
    <property type="entry name" value="DEXDc"/>
    <property type="match status" value="1"/>
</dbReference>
<evidence type="ECO:0000313" key="4">
    <source>
        <dbReference type="EMBL" id="TFH99582.1"/>
    </source>
</evidence>
<keyword evidence="1" id="KW-0175">Coiled coil</keyword>
<dbReference type="InterPro" id="IPR050742">
    <property type="entry name" value="Helicase_Restrict-Modif_Enz"/>
</dbReference>
<dbReference type="PANTHER" id="PTHR47396">
    <property type="entry name" value="TYPE I RESTRICTION ENZYME ECOKI R PROTEIN"/>
    <property type="match status" value="1"/>
</dbReference>
<gene>
    <name evidence="4" type="ORF">E4A49_05240</name>
</gene>
<dbReference type="InterPro" id="IPR001650">
    <property type="entry name" value="Helicase_C-like"/>
</dbReference>
<proteinExistence type="predicted"/>
<dbReference type="PANTHER" id="PTHR47396:SF1">
    <property type="entry name" value="ATP-DEPENDENT HELICASE IRC3-RELATED"/>
    <property type="match status" value="1"/>
</dbReference>
<protein>
    <submittedName>
        <fullName evidence="4">DUF4145 domain-containing protein</fullName>
    </submittedName>
</protein>
<sequence>MSSNFDFLATVWPKVFENASRAESYLHTDPRSACFYARRTAELVVEGIYRLRGLPEPYKADLAARINADAFLHEAEPRIVSKLNVIRQRGNDAVHQLKEVDPRTAAFVLEELHHVLLWAAFRHSTAAASLDMQARFDPSLAPQAAPLTLDEVVRLNALFEQKDAEAAAALAASEQAREDLEAELAAARQALAEAKAARSAAAVDPRDYTENQTRDLFIDQLLNEAGWPLSSPRDREFPVTGMPTPTGDGYVDYVLWGADGLPLALVEAKRTTASVQLGQDQAARYADALQARFGRRPVIFYTNGVEHYLWDDAAGYPPRQVRGFYTCSQLETLIRRRHVRRPLAQTPVNAEIAGRPYQERAIRAIGEAFENKRRAALLVMATGTGKTRTAVALVDQLARAGWVKRVLFLADRTTLVKQAADAFVENGFEGTTVNLLKNRHGEGRVYASTYPTMLNLIQESNREGARFGPGYFDLVIVDEAHRSVYAKYGEIFRHFDALLVGLTATPKDEIDRNTYALFGLEAGVPTDAYSLEEAVADGYLVPPHGVSVGTGFLREGIRYDDLPDEEQEVWDALDWGEDGEIPEEVTSEEINRFLFNADTVDQVLGVLMEHGHKVADGERIGKTIVFAKNQAHADFIKERFDAQWPELGGTHAQVITHGSRYAETLIDEFKTPSKAPHIAISVDMLDTGVDVPDVVNLVFFKLLRSKTKFWQMIGRGTRLRPDLYGPGRDKEDFLVFDVCQNLEFFNQDLPESAGSTQKSLSQRLFEDRLELVVALDEGSAGAETGDDAAQEGHPVRKAAADELRDAVRRLTLDNVLVRPHRRELEEFQQDDAWARLSREEAERARNLAGLVTGLPGEDVDAKRFDLLIVRRQLAQLTGDAGTAERIRSTVQSLAENLLSKDAIPSVREQLVLLEAVAGDEWWEDVTLGMLEHARKKLRGLIQFIEKTRRSLVYTDFADTLTEMEHVEIQAATPGVDVARFWAKVTEPLRRDEDTLALQKLRRGEQLTELDLDSLEDLLRRHGADDTLLQEAKSEAEGQLGLFVRKLVGLDRSAAQGVVADFHQGQTLTQTQIRFLGHVVEELTANGVMDAGRLFESPYTDDVADGPLGLFEEAQVFALRDRLEQVRQAAMVGGPSGDAAQENVVA</sequence>
<dbReference type="InterPro" id="IPR027417">
    <property type="entry name" value="P-loop_NTPase"/>
</dbReference>
<dbReference type="InterPro" id="IPR013670">
    <property type="entry name" value="EcoEI_R_C_dom"/>
</dbReference>
<evidence type="ECO:0000256" key="1">
    <source>
        <dbReference type="SAM" id="Coils"/>
    </source>
</evidence>
<dbReference type="InterPro" id="IPR014001">
    <property type="entry name" value="Helicase_ATP-bd"/>
</dbReference>
<feature type="domain" description="Helicase C-terminal" evidence="3">
    <location>
        <begin position="599"/>
        <end position="761"/>
    </location>
</feature>
<dbReference type="Gene3D" id="3.40.50.300">
    <property type="entry name" value="P-loop containing nucleotide triphosphate hydrolases"/>
    <property type="match status" value="2"/>
</dbReference>
<evidence type="ECO:0000313" key="5">
    <source>
        <dbReference type="Proteomes" id="UP000297477"/>
    </source>
</evidence>
<keyword evidence="5" id="KW-1185">Reference proteome</keyword>
<dbReference type="Proteomes" id="UP000297477">
    <property type="component" value="Unassembled WGS sequence"/>
</dbReference>
<dbReference type="PROSITE" id="PS51194">
    <property type="entry name" value="HELICASE_CTER"/>
    <property type="match status" value="1"/>
</dbReference>
<dbReference type="Gene3D" id="3.90.1570.30">
    <property type="match status" value="1"/>
</dbReference>
<evidence type="ECO:0000259" key="2">
    <source>
        <dbReference type="PROSITE" id="PS51192"/>
    </source>
</evidence>
<dbReference type="Pfam" id="PF13588">
    <property type="entry name" value="HSDR_N_2"/>
    <property type="match status" value="1"/>
</dbReference>
<dbReference type="InterPro" id="IPR029464">
    <property type="entry name" value="HSDR_N"/>
</dbReference>
<organism evidence="4 5">
    <name type="scientific">Micrococcus lylae</name>
    <dbReference type="NCBI Taxonomy" id="1273"/>
    <lineage>
        <taxon>Bacteria</taxon>
        <taxon>Bacillati</taxon>
        <taxon>Actinomycetota</taxon>
        <taxon>Actinomycetes</taxon>
        <taxon>Micrococcales</taxon>
        <taxon>Micrococcaceae</taxon>
        <taxon>Micrococcus</taxon>
    </lineage>
</organism>
<evidence type="ECO:0000259" key="3">
    <source>
        <dbReference type="PROSITE" id="PS51194"/>
    </source>
</evidence>
<dbReference type="Pfam" id="PF13643">
    <property type="entry name" value="DUF4145"/>
    <property type="match status" value="1"/>
</dbReference>
<dbReference type="SUPFAM" id="SSF52540">
    <property type="entry name" value="P-loop containing nucleoside triphosphate hydrolases"/>
    <property type="match status" value="1"/>
</dbReference>
<reference evidence="4 5" key="1">
    <citation type="submission" date="2019-03" db="EMBL/GenBank/DDBJ databases">
        <title>Reclassification of Micrococcus aloeverae and Micrococcus yunnanensis as later heterotypic synonyms of Micrococcus luteus.</title>
        <authorList>
            <person name="Huang C.-H."/>
        </authorList>
    </citation>
    <scope>NUCLEOTIDE SEQUENCE [LARGE SCALE GENOMIC DNA]</scope>
    <source>
        <strain evidence="4 5">BCRC 12151</strain>
    </source>
</reference>
<accession>A0ABY2JZW3</accession>
<dbReference type="InterPro" id="IPR025285">
    <property type="entry name" value="DUF4145"/>
</dbReference>
<dbReference type="EMBL" id="SPKT01000008">
    <property type="protein sequence ID" value="TFH99582.1"/>
    <property type="molecule type" value="Genomic_DNA"/>
</dbReference>
<dbReference type="InterPro" id="IPR006935">
    <property type="entry name" value="Helicase/UvrB_N"/>
</dbReference>
<dbReference type="Pfam" id="PF08463">
    <property type="entry name" value="EcoEI_R_C"/>
    <property type="match status" value="1"/>
</dbReference>
<dbReference type="PROSITE" id="PS51192">
    <property type="entry name" value="HELICASE_ATP_BIND_1"/>
    <property type="match status" value="1"/>
</dbReference>
<feature type="coiled-coil region" evidence="1">
    <location>
        <begin position="163"/>
        <end position="197"/>
    </location>
</feature>
<dbReference type="RefSeq" id="WP_135103293.1">
    <property type="nucleotide sequence ID" value="NZ_SPKT01000008.1"/>
</dbReference>
<dbReference type="CDD" id="cd18799">
    <property type="entry name" value="SF2_C_EcoAI-like"/>
    <property type="match status" value="1"/>
</dbReference>
<feature type="domain" description="Helicase ATP-binding" evidence="2">
    <location>
        <begin position="367"/>
        <end position="524"/>
    </location>
</feature>
<name>A0ABY2JZW3_9MICC</name>